<feature type="transmembrane region" description="Helical" evidence="9">
    <location>
        <begin position="69"/>
        <end position="90"/>
    </location>
</feature>
<dbReference type="AlphaFoldDB" id="I7LAH3"/>
<evidence type="ECO:0000256" key="3">
    <source>
        <dbReference type="ARBA" id="ARBA00022475"/>
    </source>
</evidence>
<feature type="transmembrane region" description="Helical" evidence="9">
    <location>
        <begin position="227"/>
        <end position="250"/>
    </location>
</feature>
<dbReference type="PANTHER" id="PTHR33989:SF4">
    <property type="entry name" value="PTS SYSTEM N,N'-DIACETYLCHITOBIOSE-SPECIFIC EIIC COMPONENT"/>
    <property type="match status" value="1"/>
</dbReference>
<dbReference type="OrthoDB" id="1550290at2"/>
<dbReference type="STRING" id="1423790.BN53_01030"/>
<evidence type="ECO:0000256" key="8">
    <source>
        <dbReference type="PIRNR" id="PIRNR006351"/>
    </source>
</evidence>
<feature type="transmembrane region" description="Helical" evidence="9">
    <location>
        <begin position="102"/>
        <end position="122"/>
    </location>
</feature>
<keyword evidence="6 9" id="KW-1133">Transmembrane helix</keyword>
<evidence type="ECO:0000256" key="4">
    <source>
        <dbReference type="ARBA" id="ARBA00022597"/>
    </source>
</evidence>
<dbReference type="eggNOG" id="COG1455">
    <property type="taxonomic scope" value="Bacteria"/>
</dbReference>
<evidence type="ECO:0000259" key="10">
    <source>
        <dbReference type="PROSITE" id="PS51105"/>
    </source>
</evidence>
<dbReference type="PIRSF" id="PIRSF006351">
    <property type="entry name" value="PTS_EIIC-Cellobiose"/>
    <property type="match status" value="1"/>
</dbReference>
<dbReference type="InterPro" id="IPR004796">
    <property type="entry name" value="PTS_IIC_cello"/>
</dbReference>
<dbReference type="Pfam" id="PF02378">
    <property type="entry name" value="PTS_EIIC"/>
    <property type="match status" value="1"/>
</dbReference>
<feature type="transmembrane region" description="Helical" evidence="9">
    <location>
        <begin position="143"/>
        <end position="163"/>
    </location>
</feature>
<keyword evidence="12" id="KW-1185">Reference proteome</keyword>
<evidence type="ECO:0000256" key="9">
    <source>
        <dbReference type="SAM" id="Phobius"/>
    </source>
</evidence>
<evidence type="ECO:0000313" key="12">
    <source>
        <dbReference type="Proteomes" id="UP000009311"/>
    </source>
</evidence>
<keyword evidence="7 8" id="KW-0472">Membrane</keyword>
<comment type="subcellular location">
    <subcellularLocation>
        <location evidence="1">Cell membrane</location>
        <topology evidence="1">Multi-pass membrane protein</topology>
    </subcellularLocation>
</comment>
<dbReference type="Proteomes" id="UP000009311">
    <property type="component" value="Unassembled WGS sequence"/>
</dbReference>
<feature type="transmembrane region" description="Helical" evidence="9">
    <location>
        <begin position="183"/>
        <end position="207"/>
    </location>
</feature>
<keyword evidence="2 8" id="KW-0813">Transport</keyword>
<evidence type="ECO:0000256" key="5">
    <source>
        <dbReference type="ARBA" id="ARBA00022692"/>
    </source>
</evidence>
<feature type="domain" description="PTS EIIC type-3" evidence="10">
    <location>
        <begin position="5"/>
        <end position="424"/>
    </location>
</feature>
<keyword evidence="5 9" id="KW-0812">Transmembrane</keyword>
<dbReference type="InterPro" id="IPR004501">
    <property type="entry name" value="PTS_EIIC_3"/>
</dbReference>
<dbReference type="InterPro" id="IPR051088">
    <property type="entry name" value="PTS_Sugar-EIIC/EIIB"/>
</dbReference>
<keyword evidence="3 8" id="KW-1003">Cell membrane</keyword>
<dbReference type="GO" id="GO:0005886">
    <property type="term" value="C:plasma membrane"/>
    <property type="evidence" value="ECO:0007669"/>
    <property type="project" value="UniProtKB-SubCell"/>
</dbReference>
<evidence type="ECO:0000256" key="6">
    <source>
        <dbReference type="ARBA" id="ARBA00022989"/>
    </source>
</evidence>
<sequence>MKDFINNKVLPPIMKFVNTKAIVALKDGMVLSLPFIMVGSVFLLMASFPVPVVANWMNQMGLTPFWNQAYNASFGIVAVFAVVGIAYTWAKNEQVDPLPAGMTAFVGFLIIMNPTSAVMNGTKTVISAQQAPSLLGGFIDRTWLGGQGMIAAIIVGLITGWIYSWFIKKKITIKLPEQVPPAVAGSFVALIPAAALTVCWLVVYIFFEKVAHTTLTQWIYATIQTPLQGVTDSFGGILLLTLLVPFFWFFGVHGSTLVGGIAGPILGANALENAEIFKKFGYVDAAHGGHIVIQGLFDQFSTVTGAGMTLGLVVFITFFAKSTQLKSIGKLALVPGIFNINEPVLFGLPIVMNPLLAIPFFIMPPLSAGSTYLLIKAGILPYLTGVQVPWTTPPVISGFLIGGWKVAIWQAIILVISFFVYLPFAHSYDNMLYKEEVAKEK</sequence>
<dbReference type="GO" id="GO:0009401">
    <property type="term" value="P:phosphoenolpyruvate-dependent sugar phosphotransferase system"/>
    <property type="evidence" value="ECO:0007669"/>
    <property type="project" value="InterPro"/>
</dbReference>
<keyword evidence="4 8" id="KW-0762">Sugar transport</keyword>
<dbReference type="PANTHER" id="PTHR33989">
    <property type="match status" value="1"/>
</dbReference>
<gene>
    <name evidence="11" type="ORF">BN53_01030</name>
</gene>
<dbReference type="PROSITE" id="PS51105">
    <property type="entry name" value="PTS_EIIC_TYPE_3"/>
    <property type="match status" value="1"/>
</dbReference>
<accession>I7LAH3</accession>
<comment type="caution">
    <text evidence="11">The sequence shown here is derived from an EMBL/GenBank/DDBJ whole genome shotgun (WGS) entry which is preliminary data.</text>
</comment>
<feature type="transmembrane region" description="Helical" evidence="9">
    <location>
        <begin position="407"/>
        <end position="424"/>
    </location>
</feature>
<dbReference type="InterPro" id="IPR003352">
    <property type="entry name" value="PTS_EIIC"/>
</dbReference>
<dbReference type="GO" id="GO:1901264">
    <property type="term" value="P:carbohydrate derivative transport"/>
    <property type="evidence" value="ECO:0007669"/>
    <property type="project" value="TreeGrafter"/>
</dbReference>
<reference evidence="11 12" key="1">
    <citation type="submission" date="2012-06" db="EMBL/GenBank/DDBJ databases">
        <title>Draft Genome Sequence of Lactobacillus pasteurii CRBIP 24.76T.</title>
        <authorList>
            <person name="Cousin S."/>
            <person name="Bouchier C."/>
            <person name="Loux V."/>
            <person name="Ma L."/>
            <person name="Creno S."/>
            <person name="Bizet C."/>
            <person name="Clermont D."/>
        </authorList>
    </citation>
    <scope>NUCLEOTIDE SEQUENCE [LARGE SCALE GENOMIC DNA]</scope>
    <source>
        <strain evidence="12">CRBIP 24.76T</strain>
    </source>
</reference>
<organism evidence="11 12">
    <name type="scientific">Lactobacillus pasteurii DSM 23907 = CRBIP 24.76</name>
    <dbReference type="NCBI Taxonomy" id="1423790"/>
    <lineage>
        <taxon>Bacteria</taxon>
        <taxon>Bacillati</taxon>
        <taxon>Bacillota</taxon>
        <taxon>Bacilli</taxon>
        <taxon>Lactobacillales</taxon>
        <taxon>Lactobacillaceae</taxon>
        <taxon>Lactobacillus</taxon>
    </lineage>
</organism>
<name>I7LAH3_9LACO</name>
<dbReference type="RefSeq" id="WP_009559250.1">
    <property type="nucleotide sequence ID" value="NZ_AYZN01000006.1"/>
</dbReference>
<dbReference type="GO" id="GO:0008982">
    <property type="term" value="F:protein-N(PI)-phosphohistidine-sugar phosphotransferase activity"/>
    <property type="evidence" value="ECO:0007669"/>
    <property type="project" value="UniProtKB-UniRule"/>
</dbReference>
<protein>
    <recommendedName>
        <fullName evidence="8">Permease IIC component</fullName>
    </recommendedName>
</protein>
<feature type="transmembrane region" description="Helical" evidence="9">
    <location>
        <begin position="35"/>
        <end position="57"/>
    </location>
</feature>
<dbReference type="EMBL" id="CAKD01000010">
    <property type="protein sequence ID" value="CCI84696.1"/>
    <property type="molecule type" value="Genomic_DNA"/>
</dbReference>
<feature type="transmembrane region" description="Helical" evidence="9">
    <location>
        <begin position="300"/>
        <end position="319"/>
    </location>
</feature>
<comment type="function">
    <text evidence="8">The phosphoenolpyruvate-dependent sugar phosphotransferase system (PTS), a major carbohydrate active -transport system, catalyzes the phosphorylation of incoming sugar substrates concomitant with their translocation across the cell membrane.</text>
</comment>
<evidence type="ECO:0000313" key="11">
    <source>
        <dbReference type="EMBL" id="CCI84696.1"/>
    </source>
</evidence>
<dbReference type="NCBIfam" id="TIGR00410">
    <property type="entry name" value="lacE"/>
    <property type="match status" value="1"/>
</dbReference>
<proteinExistence type="predicted"/>
<evidence type="ECO:0000256" key="7">
    <source>
        <dbReference type="ARBA" id="ARBA00023136"/>
    </source>
</evidence>
<evidence type="ECO:0000256" key="2">
    <source>
        <dbReference type="ARBA" id="ARBA00022448"/>
    </source>
</evidence>
<evidence type="ECO:0000256" key="1">
    <source>
        <dbReference type="ARBA" id="ARBA00004651"/>
    </source>
</evidence>